<organism evidence="10 11">
    <name type="scientific">Lactobacillus porci</name>
    <dbReference type="NCBI Taxonomy" id="2012477"/>
    <lineage>
        <taxon>Bacteria</taxon>
        <taxon>Bacillati</taxon>
        <taxon>Bacillota</taxon>
        <taxon>Bacilli</taxon>
        <taxon>Lactobacillales</taxon>
        <taxon>Lactobacillaceae</taxon>
        <taxon>Lactobacillus</taxon>
    </lineage>
</organism>
<gene>
    <name evidence="10" type="ORF">FYJ62_00730</name>
</gene>
<keyword evidence="11" id="KW-1185">Reference proteome</keyword>
<dbReference type="SUPFAM" id="SSF111331">
    <property type="entry name" value="NAD kinase/diacylglycerol kinase-like"/>
    <property type="match status" value="1"/>
</dbReference>
<comment type="cofactor">
    <cofactor evidence="1">
        <name>Mg(2+)</name>
        <dbReference type="ChEBI" id="CHEBI:18420"/>
    </cofactor>
</comment>
<keyword evidence="7" id="KW-0594">Phospholipid biosynthesis</keyword>
<evidence type="ECO:0000256" key="2">
    <source>
        <dbReference type="ARBA" id="ARBA00005983"/>
    </source>
</evidence>
<keyword evidence="5 10" id="KW-0418">Kinase</keyword>
<dbReference type="RefSeq" id="WP_154546868.1">
    <property type="nucleotide sequence ID" value="NZ_VUMX01000001.1"/>
</dbReference>
<accession>A0A6A8MC40</accession>
<evidence type="ECO:0000259" key="9">
    <source>
        <dbReference type="PROSITE" id="PS50146"/>
    </source>
</evidence>
<dbReference type="GO" id="GO:0008654">
    <property type="term" value="P:phospholipid biosynthetic process"/>
    <property type="evidence" value="ECO:0007669"/>
    <property type="project" value="UniProtKB-KW"/>
</dbReference>
<dbReference type="NCBIfam" id="TIGR00147">
    <property type="entry name" value="YegS/Rv2252/BmrU family lipid kinase"/>
    <property type="match status" value="1"/>
</dbReference>
<name>A0A6A8MC40_9LACO</name>
<evidence type="ECO:0000313" key="10">
    <source>
        <dbReference type="EMBL" id="MST86212.1"/>
    </source>
</evidence>
<dbReference type="Pfam" id="PF00781">
    <property type="entry name" value="DAGK_cat"/>
    <property type="match status" value="1"/>
</dbReference>
<dbReference type="PANTHER" id="PTHR12358">
    <property type="entry name" value="SPHINGOSINE KINASE"/>
    <property type="match status" value="1"/>
</dbReference>
<dbReference type="Pfam" id="PF19279">
    <property type="entry name" value="YegS_C"/>
    <property type="match status" value="1"/>
</dbReference>
<dbReference type="Gene3D" id="2.60.200.40">
    <property type="match status" value="1"/>
</dbReference>
<evidence type="ECO:0000256" key="7">
    <source>
        <dbReference type="ARBA" id="ARBA00023209"/>
    </source>
</evidence>
<keyword evidence="6" id="KW-0067">ATP-binding</keyword>
<evidence type="ECO:0000256" key="1">
    <source>
        <dbReference type="ARBA" id="ARBA00001946"/>
    </source>
</evidence>
<dbReference type="InterPro" id="IPR001206">
    <property type="entry name" value="Diacylglycerol_kinase_cat_dom"/>
</dbReference>
<dbReference type="PANTHER" id="PTHR12358:SF54">
    <property type="entry name" value="SPHINGOSINE KINASE RELATED PROTEIN"/>
    <property type="match status" value="1"/>
</dbReference>
<dbReference type="SMART" id="SM00046">
    <property type="entry name" value="DAGKc"/>
    <property type="match status" value="1"/>
</dbReference>
<dbReference type="Proteomes" id="UP000438120">
    <property type="component" value="Unassembled WGS sequence"/>
</dbReference>
<protein>
    <submittedName>
        <fullName evidence="10">YegS/Rv2252/BmrU family lipid kinase</fullName>
    </submittedName>
</protein>
<dbReference type="Gene3D" id="3.40.50.10330">
    <property type="entry name" value="Probable inorganic polyphosphate/atp-NAD kinase, domain 1"/>
    <property type="match status" value="1"/>
</dbReference>
<comment type="similarity">
    <text evidence="2">Belongs to the diacylglycerol/lipid kinase family.</text>
</comment>
<sequence length="311" mass="34266">MYFIIANPAAQSGQQDNRLLKQLEAALSERQQPYFTCFTARPDYVKKFIKSMDRGGEINLVALGGDGTINNVINAIEDFSRVNFAFLPIGSSNDLARGLGIKDIHKDKTQAENIKKIAAGKVVRRIDLGLLTDERTGLSRRFAVSCGLGFDAAVCHEVNESKFKNFFNAFNQGKLTYGAIALRELATIPKTQAMIFLDGQQAIHINRLIFAACMNTPYEGGGFKFAPDASAENGVLNLAAIGDLSLAQILPKFPAAYLGKYYHFKGVHHSPFTKIQIKLDHPLWMHTDGEVARKSSAVSVKCLPRVLKMLI</sequence>
<dbReference type="EMBL" id="VUMX01000001">
    <property type="protein sequence ID" value="MST86212.1"/>
    <property type="molecule type" value="Genomic_DNA"/>
</dbReference>
<keyword evidence="8" id="KW-1208">Phospholipid metabolism</keyword>
<feature type="domain" description="DAGKc" evidence="9">
    <location>
        <begin position="1"/>
        <end position="135"/>
    </location>
</feature>
<evidence type="ECO:0000256" key="5">
    <source>
        <dbReference type="ARBA" id="ARBA00022777"/>
    </source>
</evidence>
<evidence type="ECO:0000256" key="3">
    <source>
        <dbReference type="ARBA" id="ARBA00022679"/>
    </source>
</evidence>
<keyword evidence="7" id="KW-0444">Lipid biosynthesis</keyword>
<dbReference type="AlphaFoldDB" id="A0A6A8MC40"/>
<reference evidence="10 11" key="1">
    <citation type="submission" date="2019-08" db="EMBL/GenBank/DDBJ databases">
        <title>In-depth cultivation of the pig gut microbiome towards novel bacterial diversity and tailored functional studies.</title>
        <authorList>
            <person name="Wylensek D."/>
            <person name="Hitch T.C.A."/>
            <person name="Clavel T."/>
        </authorList>
    </citation>
    <scope>NUCLEOTIDE SEQUENCE [LARGE SCALE GENOMIC DNA]</scope>
    <source>
        <strain evidence="10 11">Bifido-178-WT-2B</strain>
    </source>
</reference>
<keyword evidence="3" id="KW-0808">Transferase</keyword>
<evidence type="ECO:0000313" key="11">
    <source>
        <dbReference type="Proteomes" id="UP000438120"/>
    </source>
</evidence>
<dbReference type="InterPro" id="IPR017438">
    <property type="entry name" value="ATP-NAD_kinase_N"/>
</dbReference>
<keyword evidence="4" id="KW-0547">Nucleotide-binding</keyword>
<dbReference type="InterPro" id="IPR050187">
    <property type="entry name" value="Lipid_Phosphate_FormReg"/>
</dbReference>
<proteinExistence type="inferred from homology"/>
<evidence type="ECO:0000256" key="8">
    <source>
        <dbReference type="ARBA" id="ARBA00023264"/>
    </source>
</evidence>
<dbReference type="InterPro" id="IPR045540">
    <property type="entry name" value="YegS/DAGK_C"/>
</dbReference>
<evidence type="ECO:0000256" key="4">
    <source>
        <dbReference type="ARBA" id="ARBA00022741"/>
    </source>
</evidence>
<evidence type="ECO:0000256" key="6">
    <source>
        <dbReference type="ARBA" id="ARBA00022840"/>
    </source>
</evidence>
<dbReference type="OrthoDB" id="9786026at2"/>
<dbReference type="PROSITE" id="PS50146">
    <property type="entry name" value="DAGK"/>
    <property type="match status" value="1"/>
</dbReference>
<dbReference type="InterPro" id="IPR016064">
    <property type="entry name" value="NAD/diacylglycerol_kinase_sf"/>
</dbReference>
<dbReference type="InterPro" id="IPR005218">
    <property type="entry name" value="Diacylglycerol/lipid_kinase"/>
</dbReference>
<dbReference type="GO" id="GO:0005524">
    <property type="term" value="F:ATP binding"/>
    <property type="evidence" value="ECO:0007669"/>
    <property type="project" value="UniProtKB-KW"/>
</dbReference>
<comment type="caution">
    <text evidence="10">The sequence shown here is derived from an EMBL/GenBank/DDBJ whole genome shotgun (WGS) entry which is preliminary data.</text>
</comment>
<dbReference type="GO" id="GO:0016301">
    <property type="term" value="F:kinase activity"/>
    <property type="evidence" value="ECO:0007669"/>
    <property type="project" value="UniProtKB-KW"/>
</dbReference>
<keyword evidence="7" id="KW-0443">Lipid metabolism</keyword>